<comment type="caution">
    <text evidence="1">The sequence shown here is derived from an EMBL/GenBank/DDBJ whole genome shotgun (WGS) entry which is preliminary data.</text>
</comment>
<dbReference type="EMBL" id="VILF01000006">
    <property type="protein sequence ID" value="MTJ45570.1"/>
    <property type="molecule type" value="Genomic_DNA"/>
</dbReference>
<organism evidence="1 2">
    <name type="scientific">Dolichospermum flos-aquae UHCC 0037</name>
    <dbReference type="NCBI Taxonomy" id="2590026"/>
    <lineage>
        <taxon>Bacteria</taxon>
        <taxon>Bacillati</taxon>
        <taxon>Cyanobacteriota</taxon>
        <taxon>Cyanophyceae</taxon>
        <taxon>Nostocales</taxon>
        <taxon>Aphanizomenonaceae</taxon>
        <taxon>Dolichospermum</taxon>
    </lineage>
</organism>
<sequence>MASDRDFSSWQYKPTISEIGELIQGATLTKNTEINEEVINEIKRKLSIAINNMLAAKFQIENLDNSNISYEVRIELINRFLDSTLEIIQNFPRII</sequence>
<dbReference type="Proteomes" id="UP001517388">
    <property type="component" value="Unassembled WGS sequence"/>
</dbReference>
<reference evidence="2" key="1">
    <citation type="journal article" date="2020" name="Toxins">
        <title>Phylogenomic Analysis of Secondary Metabolism in the Toxic Cyanobacterial Genera Anabaena, Dolichospermum and Aphanizomenon.</title>
        <authorList>
            <person name="Oesterholm J."/>
            <person name="Popin R.V."/>
            <person name="Fewer D.P."/>
            <person name="Sivonen K."/>
        </authorList>
    </citation>
    <scope>NUCLEOTIDE SEQUENCE [LARGE SCALE GENOMIC DNA]</scope>
    <source>
        <strain evidence="2">UHCC 0037</strain>
    </source>
</reference>
<proteinExistence type="predicted"/>
<evidence type="ECO:0000313" key="1">
    <source>
        <dbReference type="EMBL" id="MTJ45570.1"/>
    </source>
</evidence>
<keyword evidence="2" id="KW-1185">Reference proteome</keyword>
<name>A0ACC7SAY9_DOLFA</name>
<gene>
    <name evidence="1" type="ORF">FJR39_21565</name>
</gene>
<evidence type="ECO:0000313" key="2">
    <source>
        <dbReference type="Proteomes" id="UP001517388"/>
    </source>
</evidence>
<protein>
    <submittedName>
        <fullName evidence="1">Uncharacterized protein</fullName>
    </submittedName>
</protein>
<accession>A0ACC7SAY9</accession>